<dbReference type="VEuPathDB" id="AmoebaDB:NAEGRDRAFT_81778"/>
<proteinExistence type="predicted"/>
<dbReference type="Gene3D" id="1.10.287.110">
    <property type="entry name" value="DnaJ domain"/>
    <property type="match status" value="1"/>
</dbReference>
<dbReference type="EMBL" id="GG738913">
    <property type="protein sequence ID" value="EFC37862.1"/>
    <property type="molecule type" value="Genomic_DNA"/>
</dbReference>
<protein>
    <submittedName>
        <fullName evidence="2">Predicted protein</fullName>
    </submittedName>
</protein>
<dbReference type="Proteomes" id="UP000006671">
    <property type="component" value="Unassembled WGS sequence"/>
</dbReference>
<reference evidence="2 3" key="1">
    <citation type="journal article" date="2010" name="Cell">
        <title>The genome of Naegleria gruberi illuminates early eukaryotic versatility.</title>
        <authorList>
            <person name="Fritz-Laylin L.K."/>
            <person name="Prochnik S.E."/>
            <person name="Ginger M.L."/>
            <person name="Dacks J.B."/>
            <person name="Carpenter M.L."/>
            <person name="Field M.C."/>
            <person name="Kuo A."/>
            <person name="Paredez A."/>
            <person name="Chapman J."/>
            <person name="Pham J."/>
            <person name="Shu S."/>
            <person name="Neupane R."/>
            <person name="Cipriano M."/>
            <person name="Mancuso J."/>
            <person name="Tu H."/>
            <person name="Salamov A."/>
            <person name="Lindquist E."/>
            <person name="Shapiro H."/>
            <person name="Lucas S."/>
            <person name="Grigoriev I.V."/>
            <person name="Cande W.Z."/>
            <person name="Fulton C."/>
            <person name="Rokhsar D.S."/>
            <person name="Dawson S.C."/>
        </authorList>
    </citation>
    <scope>NUCLEOTIDE SEQUENCE [LARGE SCALE GENOMIC DNA]</scope>
    <source>
        <strain evidence="2 3">NEG-M</strain>
    </source>
</reference>
<organism evidence="3">
    <name type="scientific">Naegleria gruberi</name>
    <name type="common">Amoeba</name>
    <dbReference type="NCBI Taxonomy" id="5762"/>
    <lineage>
        <taxon>Eukaryota</taxon>
        <taxon>Discoba</taxon>
        <taxon>Heterolobosea</taxon>
        <taxon>Tetramitia</taxon>
        <taxon>Eutetramitia</taxon>
        <taxon>Vahlkampfiidae</taxon>
        <taxon>Naegleria</taxon>
    </lineage>
</organism>
<dbReference type="SUPFAM" id="SSF46565">
    <property type="entry name" value="Chaperone J-domain"/>
    <property type="match status" value="1"/>
</dbReference>
<keyword evidence="1" id="KW-0175">Coiled coil</keyword>
<keyword evidence="3" id="KW-1185">Reference proteome</keyword>
<evidence type="ECO:0000313" key="3">
    <source>
        <dbReference type="Proteomes" id="UP000006671"/>
    </source>
</evidence>
<dbReference type="InterPro" id="IPR036869">
    <property type="entry name" value="J_dom_sf"/>
</dbReference>
<feature type="coiled-coil region" evidence="1">
    <location>
        <begin position="290"/>
        <end position="317"/>
    </location>
</feature>
<dbReference type="InParanoid" id="D2VZ10"/>
<name>D2VZ10_NAEGR</name>
<accession>D2VZ10</accession>
<dbReference type="AlphaFoldDB" id="D2VZ10"/>
<sequence length="590" mass="65750">MNLDEVDVVVHFNDVNHLITVSKETSHQDLISAIRDELALLPNEKIEVYYLDPKLEREIVLKNDSYVKRFFKHEQLMIIVTLDSPQTNVAPDLNLTVSERTERVVYEDSNADYEILTTALEPLKRSYTLKIEGGKHKIFNSTATLWKDIFDYAKSKLEITSSSFKLQVMNEDNVFEDVHERIISGGNVEFIIQVVERGSTAIVEECVENVNEGSSSSSNCHSFLKPTINTPSHYQKQEYQSDLKLKEFVAPEKHLPGFKYERYKHFLHKKSRVVDLSNGRRYSKHQGHESEIMKSQENQYNQKVETLRNEHENQQKIAIEEDLQRAQEFESNETQKLDQVAQDNLKSIGNAGFEGAKCGAVAGLVGAAVMNGAEVLNGKKTVSKAILDTGKTGGMAALVGGGVSTTLSTINTFGLSSTNQTISQVSSSVLKNSTWIIPVLFAVPKIHEEIELYWKQQKSGVECCKNLMGFATTTLVGMAGGTATIALVSLLFPGIGSVVAAGVSAVGGVISTMASNRLFELYSEILKPNPQDTLQEALLWFGLSHETKYNVNERYKTLRKIYHPDSGGTNESFVRLQTYYSVIVASVNSK</sequence>
<dbReference type="GeneID" id="8857748"/>
<gene>
    <name evidence="2" type="ORF">NAEGRDRAFT_81778</name>
</gene>
<dbReference type="KEGG" id="ngr:NAEGRDRAFT_81778"/>
<evidence type="ECO:0000256" key="1">
    <source>
        <dbReference type="SAM" id="Coils"/>
    </source>
</evidence>
<dbReference type="RefSeq" id="XP_002670606.1">
    <property type="nucleotide sequence ID" value="XM_002670560.1"/>
</dbReference>
<evidence type="ECO:0000313" key="2">
    <source>
        <dbReference type="EMBL" id="EFC37862.1"/>
    </source>
</evidence>